<comment type="caution">
    <text evidence="2">The sequence shown here is derived from an EMBL/GenBank/DDBJ whole genome shotgun (WGS) entry which is preliminary data.</text>
</comment>
<evidence type="ECO:0000313" key="2">
    <source>
        <dbReference type="EMBL" id="PSN90340.1"/>
    </source>
</evidence>
<organism evidence="2 3">
    <name type="scientific">Candidatus Marsarchaeota G2 archaeon ECH_B_SAG-M15</name>
    <dbReference type="NCBI Taxonomy" id="1978162"/>
    <lineage>
        <taxon>Archaea</taxon>
        <taxon>Candidatus Marsarchaeota</taxon>
        <taxon>Candidatus Marsarchaeota group 2</taxon>
    </lineage>
</organism>
<dbReference type="Proteomes" id="UP000240490">
    <property type="component" value="Unassembled WGS sequence"/>
</dbReference>
<reference evidence="2 3" key="1">
    <citation type="submission" date="2017-04" db="EMBL/GenBank/DDBJ databases">
        <title>Novel microbial lineages endemic to geothermal iron-oxide mats fill important gaps in the evolutionary history of Archaea.</title>
        <authorList>
            <person name="Jay Z.J."/>
            <person name="Beam J.P."/>
            <person name="Dlakic M."/>
            <person name="Rusch D.B."/>
            <person name="Kozubal M.A."/>
            <person name="Inskeep W.P."/>
        </authorList>
    </citation>
    <scope>NUCLEOTIDE SEQUENCE [LARGE SCALE GENOMIC DNA]</scope>
    <source>
        <strain evidence="2">ECH_B_SAG-M15</strain>
    </source>
</reference>
<evidence type="ECO:0000313" key="3">
    <source>
        <dbReference type="Proteomes" id="UP000240490"/>
    </source>
</evidence>
<feature type="region of interest" description="Disordered" evidence="1">
    <location>
        <begin position="1"/>
        <end position="37"/>
    </location>
</feature>
<accession>A0A2R6AVD9</accession>
<name>A0A2R6AVD9_9ARCH</name>
<dbReference type="AlphaFoldDB" id="A0A2R6AVD9"/>
<proteinExistence type="predicted"/>
<gene>
    <name evidence="2" type="ORF">B9Q08_04890</name>
</gene>
<dbReference type="EMBL" id="NEXJ01000086">
    <property type="protein sequence ID" value="PSN90340.1"/>
    <property type="molecule type" value="Genomic_DNA"/>
</dbReference>
<sequence>MVGVERNEGEGVEEGEATVSGESENENENGGGNGARGGGAGGLAFLGELRSAYRSGYTYDPARAAIVPLLPDMREDELFRALPGLWAATLLTSPIYLNARTWRVERRFVWRRIDEREAVVERLPDHQVFRVKEPAATMILILATKYEERTVKEIVADRLLPLIHRINNQRNRSADMGVGAGAGAGGGYPPLPREAFDDPEKAGAILQTLYWLTAYLAEKQLIQFN</sequence>
<evidence type="ECO:0000256" key="1">
    <source>
        <dbReference type="SAM" id="MobiDB-lite"/>
    </source>
</evidence>
<protein>
    <submittedName>
        <fullName evidence="2">Uncharacterized protein</fullName>
    </submittedName>
</protein>